<evidence type="ECO:0000256" key="2">
    <source>
        <dbReference type="SAM" id="Phobius"/>
    </source>
</evidence>
<sequence>METIAMALAVFGIVALALTTGSGSVAERRLGDLGRPEQGGADDGESGGSGGGIVVSGVAGGVAGGAAGGAAGGVAGTGGGRWTRWPGQNRQRRPDGIGVDAVLMALVAHLKAGSSVGDALRRAMPADAAVPASGFVTLTGDLDADGLGETLESCRRRDEKPALARQAASGLAAACRLSAATGCRAADAVAAVARSCRRGKLRDDLQASAFAVPKATVQMLTVLPPATLLLAGLLGARPLAFLFGSPSGLLCLFAGAGCYALGLAWIRLLMDDSSGSPSGALHLGPALVLELVAVTMRQGASIPAALQSVGDVCGGPVGAAMRHAAHALLAGATWHEAWRPCRRDGIGELDKSDDGEEPGADGEATLAAETTTMLLRDALRSPWEDGCGADIQLDAAAERLDAAERMAIEQRASRLSVRLLMPMGLCFLPAFLLLAIVPAIVSFAMQA</sequence>
<gene>
    <name evidence="3" type="ORF">F6S87_04325</name>
</gene>
<accession>A0A6I5NBH4</accession>
<organism evidence="3 4">
    <name type="scientific">Bifidobacterium choloepi</name>
    <dbReference type="NCBI Taxonomy" id="2614131"/>
    <lineage>
        <taxon>Bacteria</taxon>
        <taxon>Bacillati</taxon>
        <taxon>Actinomycetota</taxon>
        <taxon>Actinomycetes</taxon>
        <taxon>Bifidobacteriales</taxon>
        <taxon>Bifidobacteriaceae</taxon>
        <taxon>Bifidobacterium</taxon>
    </lineage>
</organism>
<feature type="transmembrane region" description="Helical" evidence="2">
    <location>
        <begin position="215"/>
        <end position="236"/>
    </location>
</feature>
<dbReference type="EMBL" id="VYSG01000001">
    <property type="protein sequence ID" value="NEG69840.1"/>
    <property type="molecule type" value="Genomic_DNA"/>
</dbReference>
<evidence type="ECO:0000313" key="4">
    <source>
        <dbReference type="Proteomes" id="UP000469292"/>
    </source>
</evidence>
<dbReference type="PANTHER" id="PTHR35007">
    <property type="entry name" value="INTEGRAL MEMBRANE PROTEIN-RELATED"/>
    <property type="match status" value="1"/>
</dbReference>
<evidence type="ECO:0000313" key="3">
    <source>
        <dbReference type="EMBL" id="NEG69840.1"/>
    </source>
</evidence>
<keyword evidence="2" id="KW-1133">Transmembrane helix</keyword>
<proteinExistence type="predicted"/>
<feature type="region of interest" description="Disordered" evidence="1">
    <location>
        <begin position="73"/>
        <end position="94"/>
    </location>
</feature>
<name>A0A6I5NBH4_9BIFI</name>
<protein>
    <submittedName>
        <fullName evidence="3">Uncharacterized protein</fullName>
    </submittedName>
</protein>
<evidence type="ECO:0000256" key="1">
    <source>
        <dbReference type="SAM" id="MobiDB-lite"/>
    </source>
</evidence>
<keyword evidence="4" id="KW-1185">Reference proteome</keyword>
<feature type="transmembrane region" description="Helical" evidence="2">
    <location>
        <begin position="248"/>
        <end position="268"/>
    </location>
</feature>
<keyword evidence="2" id="KW-0812">Transmembrane</keyword>
<dbReference type="RefSeq" id="WP_163227366.1">
    <property type="nucleotide sequence ID" value="NZ_VYSG01000001.1"/>
</dbReference>
<dbReference type="AlphaFoldDB" id="A0A6I5NBH4"/>
<dbReference type="PANTHER" id="PTHR35007:SF3">
    <property type="entry name" value="POSSIBLE CONSERVED ALANINE RICH MEMBRANE PROTEIN"/>
    <property type="match status" value="1"/>
</dbReference>
<dbReference type="Proteomes" id="UP000469292">
    <property type="component" value="Unassembled WGS sequence"/>
</dbReference>
<keyword evidence="2" id="KW-0472">Membrane</keyword>
<comment type="caution">
    <text evidence="3">The sequence shown here is derived from an EMBL/GenBank/DDBJ whole genome shotgun (WGS) entry which is preliminary data.</text>
</comment>
<feature type="region of interest" description="Disordered" evidence="1">
    <location>
        <begin position="28"/>
        <end position="50"/>
    </location>
</feature>
<reference evidence="3 4" key="1">
    <citation type="submission" date="2019-09" db="EMBL/GenBank/DDBJ databases">
        <title>Phylogenetic characterization of a novel taxon of the genus Bifidobacterium: Bifidobacterium choloepi sp. nov.</title>
        <authorList>
            <person name="Modesto M."/>
            <person name="Satti M."/>
        </authorList>
    </citation>
    <scope>NUCLEOTIDE SEQUENCE [LARGE SCALE GENOMIC DNA]</scope>
    <source>
        <strain evidence="3 4">BRDM6</strain>
    </source>
</reference>
<feature type="transmembrane region" description="Helical" evidence="2">
    <location>
        <begin position="419"/>
        <end position="445"/>
    </location>
</feature>